<dbReference type="InterPro" id="IPR021819">
    <property type="entry name" value="Far11/STRP_C"/>
</dbReference>
<dbReference type="Proteomes" id="UP000005627">
    <property type="component" value="Chromosome 2"/>
</dbReference>
<evidence type="ECO:0000259" key="1">
    <source>
        <dbReference type="SMART" id="SM01292"/>
    </source>
</evidence>
<dbReference type="GO" id="GO:0000321">
    <property type="term" value="P:re-entry into mitotic cell cycle after pheromone arrest"/>
    <property type="evidence" value="ECO:0007669"/>
    <property type="project" value="EnsemblFungi"/>
</dbReference>
<dbReference type="PANTHER" id="PTHR13239:SF4">
    <property type="entry name" value="AT25231P"/>
    <property type="match status" value="1"/>
</dbReference>
<dbReference type="GeneID" id="11504792"/>
<dbReference type="HOGENOM" id="CLU_003184_1_0_1"/>
<dbReference type="STRING" id="1076872.G8ZPU0"/>
<dbReference type="GO" id="GO:0005829">
    <property type="term" value="C:cytosol"/>
    <property type="evidence" value="ECO:0007669"/>
    <property type="project" value="TreeGrafter"/>
</dbReference>
<dbReference type="SMART" id="SM01292">
    <property type="entry name" value="N1221"/>
    <property type="match status" value="1"/>
</dbReference>
<dbReference type="eggNOG" id="KOG3680">
    <property type="taxonomic scope" value="Eukaryota"/>
</dbReference>
<name>G8ZPU0_TORDE</name>
<reference evidence="3 4" key="1">
    <citation type="journal article" date="2011" name="Proc. Natl. Acad. Sci. U.S.A.">
        <title>Evolutionary erosion of yeast sex chromosomes by mating-type switching accidents.</title>
        <authorList>
            <person name="Gordon J.L."/>
            <person name="Armisen D."/>
            <person name="Proux-Wera E."/>
            <person name="Oheigeartaigh S.S."/>
            <person name="Byrne K.P."/>
            <person name="Wolfe K.H."/>
        </authorList>
    </citation>
    <scope>NUCLEOTIDE SEQUENCE [LARGE SCALE GENOMIC DNA]</scope>
    <source>
        <strain evidence="4">ATCC 10662 / CBS 1146 / NBRC 0425 / NCYC 2629 / NRRL Y-866</strain>
    </source>
</reference>
<dbReference type="Pfam" id="PF07923">
    <property type="entry name" value="N1221"/>
    <property type="match status" value="1"/>
</dbReference>
<dbReference type="KEGG" id="tdl:TDEL_0B05050"/>
<dbReference type="GO" id="GO:0016239">
    <property type="term" value="P:positive regulation of macroautophagy"/>
    <property type="evidence" value="ECO:0007669"/>
    <property type="project" value="EnsemblFungi"/>
</dbReference>
<dbReference type="SMART" id="SM01293">
    <property type="entry name" value="DUF3402"/>
    <property type="match status" value="1"/>
</dbReference>
<dbReference type="AlphaFoldDB" id="G8ZPU0"/>
<organism evidence="3 4">
    <name type="scientific">Torulaspora delbrueckii</name>
    <name type="common">Yeast</name>
    <name type="synonym">Candida colliculosa</name>
    <dbReference type="NCBI Taxonomy" id="4950"/>
    <lineage>
        <taxon>Eukaryota</taxon>
        <taxon>Fungi</taxon>
        <taxon>Dikarya</taxon>
        <taxon>Ascomycota</taxon>
        <taxon>Saccharomycotina</taxon>
        <taxon>Saccharomycetes</taxon>
        <taxon>Saccharomycetales</taxon>
        <taxon>Saccharomycetaceae</taxon>
        <taxon>Torulaspora</taxon>
    </lineage>
</organism>
<accession>G8ZPU0</accession>
<dbReference type="GO" id="GO:0005783">
    <property type="term" value="C:endoplasmic reticulum"/>
    <property type="evidence" value="ECO:0007669"/>
    <property type="project" value="EnsemblFungi"/>
</dbReference>
<dbReference type="FunCoup" id="G8ZPU0">
    <property type="interactions" value="45"/>
</dbReference>
<dbReference type="EMBL" id="HE616743">
    <property type="protein sequence ID" value="CCE90634.1"/>
    <property type="molecule type" value="Genomic_DNA"/>
</dbReference>
<dbReference type="PANTHER" id="PTHR13239">
    <property type="entry name" value="PROTEIN REQUIRED FOR HYPHAL ANASTOMOSIS HAM-2"/>
    <property type="match status" value="1"/>
</dbReference>
<evidence type="ECO:0000259" key="2">
    <source>
        <dbReference type="SMART" id="SM01293"/>
    </source>
</evidence>
<sequence>MMTENDRPELPIRSASLDNLRPKSSLRKKLKFIDDTSTKANGSVSVGSGLSRSAGDEGIHDLNYMLHNKLKIVDSVLNGQRTKRKTSGERDQDSFKSRSGFEGRISTVAFDDDNEEYQDNDELSFDNRQGNDEEEFVLGENVDGDEDDEDFTNVDEIDGPILAKAKEKTENRQDVDYNLPVDVEYQKSLDQRAAEIDNSSNFRPISKPRVEWLLNDFYSLSEDLPEWFCASDYALFQQTRIQFDHIVTDLERFISDDAWASKAILKLVANIWQCDASGLLALTYVSMGTYGLTRNFESHTLNIQRNNTLMCSSLPELIQAFKDIAIKCRDDHNELKQKTTLLFYSSTILYFIVNVCIDSRQERPDLVQRAIKVIEEAKLLQFLTRYIEHWRWNSRLSMRIRNIINLLYKLLVLQFGDKKLHKRTKKRICQMHDIKDTNNGNTKKCTISPLYYQAFREDITARFPNYITPKAGLPADVDNSNSLSQFLEIPRSKVRNPVNLSLAVPEQNLATPAPSPPSSPSIIHLGQSLKPKKSFQTNMAYPCLYPSDDEDGDDDFNERFGPEQASQEAAVPYSIQEASKILSENVEIKLGVKQLWHERKLFMMTERGWKVDHSKDPYNYSQMANSEGEQAIEIMRRIETYYEDCFSSFNSLVFVLLQTMESNLTNVDFRTADMAEKGEMSSLAPRLEITRAKELSMKSSAGIIYLLLRWFKLNHVLKFEHFAVLLNDSRYVHICTTILSKYADNYADKIYNRMMSTNYSLWQHCSTFNTAYQASYTKDASEYNKIMLSSFAYMLKILRKTIGNKTERLKELPLSVGLLFKKFYRVFNLDIYHPILRIIKELTPFKNKRWKSEHMELISGVFLYERLELIDNWVTGKDVSGELSDACGQEIALRALLQFYNFLHYEKAMEDLGYSERTNSNQSLLNKEAEYLGM</sequence>
<feature type="domain" description="Far11/STRP C-terminal" evidence="2">
    <location>
        <begin position="572"/>
        <end position="931"/>
    </location>
</feature>
<dbReference type="InterPro" id="IPR040185">
    <property type="entry name" value="Far11/STRP"/>
</dbReference>
<evidence type="ECO:0000313" key="3">
    <source>
        <dbReference type="EMBL" id="CCE90634.1"/>
    </source>
</evidence>
<evidence type="ECO:0008006" key="5">
    <source>
        <dbReference type="Google" id="ProtNLM"/>
    </source>
</evidence>
<dbReference type="RefSeq" id="XP_003679845.1">
    <property type="nucleotide sequence ID" value="XM_003679797.1"/>
</dbReference>
<gene>
    <name evidence="3" type="primary">TDEL0B05050</name>
    <name evidence="3" type="ORF">TDEL_0B05050</name>
</gene>
<dbReference type="InterPro" id="IPR012486">
    <property type="entry name" value="Far11/STRP_N"/>
</dbReference>
<proteinExistence type="predicted"/>
<dbReference type="InParanoid" id="G8ZPU0"/>
<evidence type="ECO:0000313" key="4">
    <source>
        <dbReference type="Proteomes" id="UP000005627"/>
    </source>
</evidence>
<dbReference type="GO" id="GO:0007010">
    <property type="term" value="P:cytoskeleton organization"/>
    <property type="evidence" value="ECO:0007669"/>
    <property type="project" value="TreeGrafter"/>
</dbReference>
<dbReference type="GO" id="GO:0031573">
    <property type="term" value="P:mitotic intra-S DNA damage checkpoint signaling"/>
    <property type="evidence" value="ECO:0007669"/>
    <property type="project" value="EnsemblFungi"/>
</dbReference>
<protein>
    <recommendedName>
        <fullName evidence="5">Factor arrest protein 11</fullName>
    </recommendedName>
</protein>
<keyword evidence="4" id="KW-1185">Reference proteome</keyword>
<dbReference type="Pfam" id="PF11882">
    <property type="entry name" value="DUF3402"/>
    <property type="match status" value="1"/>
</dbReference>
<dbReference type="GO" id="GO:0000138">
    <property type="term" value="C:Golgi trans cisterna"/>
    <property type="evidence" value="ECO:0007669"/>
    <property type="project" value="EnsemblFungi"/>
</dbReference>
<feature type="domain" description="Far11/STRP N-terminal" evidence="1">
    <location>
        <begin position="207"/>
        <end position="479"/>
    </location>
</feature>
<dbReference type="OrthoDB" id="18234at2759"/>